<dbReference type="RefSeq" id="WP_394161234.1">
    <property type="nucleotide sequence ID" value="NZ_JBHGCJ010000001.1"/>
</dbReference>
<reference evidence="1 2" key="1">
    <citation type="submission" date="2024-09" db="EMBL/GenBank/DDBJ databases">
        <authorList>
            <consortium name="All-Russian atlas of soil microorganisms"/>
            <consortium name="as a basis for the search for new antimicrobial producers and enzymes with unique properties"/>
            <person name="Sokolova E.A."/>
            <person name="Voronina E.N."/>
        </authorList>
    </citation>
    <scope>NUCLEOTIDE SEQUENCE [LARGE SCALE GENOMIC DNA]</scope>
    <source>
        <strain evidence="1 2">AF-22b-331.1</strain>
    </source>
</reference>
<protein>
    <recommendedName>
        <fullName evidence="3">ATP-binding protein</fullName>
    </recommendedName>
</protein>
<gene>
    <name evidence="1" type="ORF">ACEU0G_001628</name>
</gene>
<evidence type="ECO:0000313" key="2">
    <source>
        <dbReference type="Proteomes" id="UP001605261"/>
    </source>
</evidence>
<dbReference type="Proteomes" id="UP001605261">
    <property type="component" value="Unassembled WGS sequence"/>
</dbReference>
<comment type="caution">
    <text evidence="1">The sequence shown here is derived from an EMBL/GenBank/DDBJ whole genome shotgun (WGS) entry which is preliminary data.</text>
</comment>
<proteinExistence type="predicted"/>
<evidence type="ECO:0008006" key="3">
    <source>
        <dbReference type="Google" id="ProtNLM"/>
    </source>
</evidence>
<organism evidence="1 2">
    <name type="scientific">Stenotrophomonas nematodicola</name>
    <dbReference type="NCBI Taxonomy" id="2656746"/>
    <lineage>
        <taxon>Bacteria</taxon>
        <taxon>Pseudomonadati</taxon>
        <taxon>Pseudomonadota</taxon>
        <taxon>Gammaproteobacteria</taxon>
        <taxon>Lysobacterales</taxon>
        <taxon>Lysobacteraceae</taxon>
        <taxon>Stenotrophomonas</taxon>
    </lineage>
</organism>
<evidence type="ECO:0000313" key="1">
    <source>
        <dbReference type="EMBL" id="MFG6108155.1"/>
    </source>
</evidence>
<accession>A0ABW7CT62</accession>
<sequence>MTIYLERVLFVVAPQGFGKSTQLRAMFLDPRLGNGGKIPTHSKLPDTYSLGRERRLYLRLTSPHEYGESSAEFIRKARGKMDGGRWNFAGALQPNAFKRMPDVVETVRRFQKAFTPERVRLAFLAPNRQGITLDNFLPFRDLHSELQALGAEVVCVDARNREANGLLLADFFDFT</sequence>
<dbReference type="EMBL" id="JBHGCJ010000001">
    <property type="protein sequence ID" value="MFG6108155.1"/>
    <property type="molecule type" value="Genomic_DNA"/>
</dbReference>
<keyword evidence="2" id="KW-1185">Reference proteome</keyword>
<name>A0ABW7CT62_9GAMM</name>